<dbReference type="EMBL" id="KQ414637">
    <property type="protein sequence ID" value="KOC66976.1"/>
    <property type="molecule type" value="Genomic_DNA"/>
</dbReference>
<keyword evidence="1" id="KW-1133">Transmembrane helix</keyword>
<dbReference type="InterPro" id="IPR036179">
    <property type="entry name" value="Ig-like_dom_sf"/>
</dbReference>
<dbReference type="CDD" id="cd00096">
    <property type="entry name" value="Ig"/>
    <property type="match status" value="1"/>
</dbReference>
<dbReference type="STRING" id="597456.A0A0L7R892"/>
<gene>
    <name evidence="3" type="ORF">WH47_12403</name>
</gene>
<dbReference type="Pfam" id="PF07686">
    <property type="entry name" value="V-set"/>
    <property type="match status" value="1"/>
</dbReference>
<dbReference type="Proteomes" id="UP000053825">
    <property type="component" value="Unassembled WGS sequence"/>
</dbReference>
<dbReference type="AlphaFoldDB" id="A0A0L7R892"/>
<dbReference type="GO" id="GO:0032589">
    <property type="term" value="C:neuron projection membrane"/>
    <property type="evidence" value="ECO:0007669"/>
    <property type="project" value="TreeGrafter"/>
</dbReference>
<dbReference type="FunFam" id="2.60.40.10:FF:001061">
    <property type="entry name" value="Uncharacterized protein, isoform C"/>
    <property type="match status" value="1"/>
</dbReference>
<evidence type="ECO:0000313" key="4">
    <source>
        <dbReference type="Proteomes" id="UP000053825"/>
    </source>
</evidence>
<proteinExistence type="predicted"/>
<feature type="transmembrane region" description="Helical" evidence="1">
    <location>
        <begin position="6"/>
        <end position="23"/>
    </location>
</feature>
<feature type="domain" description="Ig-like" evidence="2">
    <location>
        <begin position="162"/>
        <end position="253"/>
    </location>
</feature>
<keyword evidence="1" id="KW-0472">Membrane</keyword>
<dbReference type="OrthoDB" id="10031887at2759"/>
<dbReference type="GO" id="GO:0050808">
    <property type="term" value="P:synapse organization"/>
    <property type="evidence" value="ECO:0007669"/>
    <property type="project" value="TreeGrafter"/>
</dbReference>
<dbReference type="InterPro" id="IPR013106">
    <property type="entry name" value="Ig_V-set"/>
</dbReference>
<evidence type="ECO:0000313" key="3">
    <source>
        <dbReference type="EMBL" id="KOC66976.1"/>
    </source>
</evidence>
<keyword evidence="4" id="KW-1185">Reference proteome</keyword>
<keyword evidence="1" id="KW-0812">Transmembrane</keyword>
<dbReference type="FunFam" id="2.60.40.10:FF:000533">
    <property type="entry name" value="Uncharacterized protein, isoform A"/>
    <property type="match status" value="1"/>
</dbReference>
<dbReference type="InterPro" id="IPR007110">
    <property type="entry name" value="Ig-like_dom"/>
</dbReference>
<evidence type="ECO:0000259" key="2">
    <source>
        <dbReference type="PROSITE" id="PS50835"/>
    </source>
</evidence>
<feature type="transmembrane region" description="Helical" evidence="1">
    <location>
        <begin position="277"/>
        <end position="294"/>
    </location>
</feature>
<organism evidence="3 4">
    <name type="scientific">Habropoda laboriosa</name>
    <dbReference type="NCBI Taxonomy" id="597456"/>
    <lineage>
        <taxon>Eukaryota</taxon>
        <taxon>Metazoa</taxon>
        <taxon>Ecdysozoa</taxon>
        <taxon>Arthropoda</taxon>
        <taxon>Hexapoda</taxon>
        <taxon>Insecta</taxon>
        <taxon>Pterygota</taxon>
        <taxon>Neoptera</taxon>
        <taxon>Endopterygota</taxon>
        <taxon>Hymenoptera</taxon>
        <taxon>Apocrita</taxon>
        <taxon>Aculeata</taxon>
        <taxon>Apoidea</taxon>
        <taxon>Anthophila</taxon>
        <taxon>Apidae</taxon>
        <taxon>Habropoda</taxon>
    </lineage>
</organism>
<name>A0A0L7R892_9HYME</name>
<dbReference type="InterPro" id="IPR037448">
    <property type="entry name" value="Zig-8"/>
</dbReference>
<sequence length="295" mass="33767">MRDRLSWYMVFLILPTILLARSLDKDRRVPYNIPSDWKTLWFSNLEELQRVNEANVNNTVSNVTVQLGGTAFLHCEVRNLADRTVSDAEISWIRRRDFHVLTSSTFTYTNDERFQVLHPEGSNNWTLQIKYVQERDNGTYECQVSRSTGILSHFVNLNIVIPEAFILGSGEHHVDVGSIINLVCIIEKSPTPPQYVFWYHNNRMINYDTTRGSVTVQTDRNTTQSRLTIHQAVESDTGNYTCTASNTKPASIYVFVTEGDKMAAIQRRKTSAAERNFCELLVLIVTIAIEAVLTR</sequence>
<dbReference type="InterPro" id="IPR003598">
    <property type="entry name" value="Ig_sub2"/>
</dbReference>
<evidence type="ECO:0000256" key="1">
    <source>
        <dbReference type="SAM" id="Phobius"/>
    </source>
</evidence>
<protein>
    <submittedName>
        <fullName evidence="3">Matrix-remodeling-associated protein 5</fullName>
    </submittedName>
</protein>
<dbReference type="PROSITE" id="PS50835">
    <property type="entry name" value="IG_LIKE"/>
    <property type="match status" value="2"/>
</dbReference>
<dbReference type="SMART" id="SM00409">
    <property type="entry name" value="IG"/>
    <property type="match status" value="2"/>
</dbReference>
<dbReference type="InterPro" id="IPR013783">
    <property type="entry name" value="Ig-like_fold"/>
</dbReference>
<dbReference type="Gene3D" id="2.60.40.10">
    <property type="entry name" value="Immunoglobulins"/>
    <property type="match status" value="2"/>
</dbReference>
<reference evidence="3 4" key="1">
    <citation type="submission" date="2015-07" db="EMBL/GenBank/DDBJ databases">
        <title>The genome of Habropoda laboriosa.</title>
        <authorList>
            <person name="Pan H."/>
            <person name="Kapheim K."/>
        </authorList>
    </citation>
    <scope>NUCLEOTIDE SEQUENCE [LARGE SCALE GENOMIC DNA]</scope>
    <source>
        <strain evidence="3">0110345459</strain>
    </source>
</reference>
<dbReference type="Pfam" id="PF13927">
    <property type="entry name" value="Ig_3"/>
    <property type="match status" value="1"/>
</dbReference>
<dbReference type="InterPro" id="IPR003599">
    <property type="entry name" value="Ig_sub"/>
</dbReference>
<feature type="domain" description="Ig-like" evidence="2">
    <location>
        <begin position="54"/>
        <end position="158"/>
    </location>
</feature>
<dbReference type="PANTHER" id="PTHR23279:SF45">
    <property type="entry name" value="DEFECTIVE PROBOSCIS EXTENSION RESPONSE 12, ISOFORM C"/>
    <property type="match status" value="1"/>
</dbReference>
<dbReference type="PANTHER" id="PTHR23279">
    <property type="entry name" value="DEFECTIVE PROBOSCIS EXTENSION RESPONSE DPR -RELATED"/>
    <property type="match status" value="1"/>
</dbReference>
<dbReference type="SMART" id="SM00408">
    <property type="entry name" value="IGc2"/>
    <property type="match status" value="2"/>
</dbReference>
<dbReference type="SUPFAM" id="SSF48726">
    <property type="entry name" value="Immunoglobulin"/>
    <property type="match status" value="2"/>
</dbReference>
<accession>A0A0L7R892</accession>